<dbReference type="Proteomes" id="UP000655044">
    <property type="component" value="Unassembled WGS sequence"/>
</dbReference>
<gene>
    <name evidence="2" type="ORF">Pro02_77210</name>
</gene>
<dbReference type="InterPro" id="IPR012349">
    <property type="entry name" value="Split_barrel_FMN-bd"/>
</dbReference>
<keyword evidence="1" id="KW-0472">Membrane</keyword>
<feature type="transmembrane region" description="Helical" evidence="1">
    <location>
        <begin position="189"/>
        <end position="211"/>
    </location>
</feature>
<dbReference type="AlphaFoldDB" id="A0A8J3WHA2"/>
<dbReference type="EMBL" id="BOOI01000129">
    <property type="protein sequence ID" value="GIH89313.1"/>
    <property type="molecule type" value="Genomic_DNA"/>
</dbReference>
<accession>A0A8J3WHA2</accession>
<keyword evidence="3" id="KW-1185">Reference proteome</keyword>
<keyword evidence="1" id="KW-1133">Transmembrane helix</keyword>
<proteinExistence type="predicted"/>
<sequence>MTDTDHKAPALMSGQRPRRILDRMQTRLINPVVRRILRTPWHDLISRWIVLLTVTGRRSGATILVPTQYSQDGQRLTLVSKRSRAWWRNLESGVPLRLTLQGVERSGRADVSYDPEQVQAVLLAIGRALGRDEPIMPVEEAAAVAAPGRAGPLLQAAAIVAAGTVEGAVLGLAQAYALRAALPALSTLAWVRATAGGAAAAWLIGCLPIVAGDRFTRWPPVLLVLLGVMLLTSMGVLQWRVLRRQVSGAAWWVAATAGAWLVALGGFTAITTPLWQEGQPGWLVALIGVLGGMVMAVTVAALTGLAVLSFLRGTHRTRLGDGGM</sequence>
<evidence type="ECO:0000313" key="3">
    <source>
        <dbReference type="Proteomes" id="UP000655044"/>
    </source>
</evidence>
<feature type="transmembrane region" description="Helical" evidence="1">
    <location>
        <begin position="217"/>
        <end position="237"/>
    </location>
</feature>
<evidence type="ECO:0000313" key="2">
    <source>
        <dbReference type="EMBL" id="GIH89313.1"/>
    </source>
</evidence>
<keyword evidence="1" id="KW-0812">Transmembrane</keyword>
<comment type="caution">
    <text evidence="2">The sequence shown here is derived from an EMBL/GenBank/DDBJ whole genome shotgun (WGS) entry which is preliminary data.</text>
</comment>
<protein>
    <recommendedName>
        <fullName evidence="4">Nitroreductase family deazaflavin-dependent oxidoreductase</fullName>
    </recommendedName>
</protein>
<dbReference type="Gene3D" id="2.30.110.10">
    <property type="entry name" value="Electron Transport, Fmn-binding Protein, Chain A"/>
    <property type="match status" value="1"/>
</dbReference>
<feature type="transmembrane region" description="Helical" evidence="1">
    <location>
        <begin position="282"/>
        <end position="311"/>
    </location>
</feature>
<organism evidence="2 3">
    <name type="scientific">Planobispora rosea</name>
    <dbReference type="NCBI Taxonomy" id="35762"/>
    <lineage>
        <taxon>Bacteria</taxon>
        <taxon>Bacillati</taxon>
        <taxon>Actinomycetota</taxon>
        <taxon>Actinomycetes</taxon>
        <taxon>Streptosporangiales</taxon>
        <taxon>Streptosporangiaceae</taxon>
        <taxon>Planobispora</taxon>
    </lineage>
</organism>
<evidence type="ECO:0008006" key="4">
    <source>
        <dbReference type="Google" id="ProtNLM"/>
    </source>
</evidence>
<feature type="transmembrane region" description="Helical" evidence="1">
    <location>
        <begin position="249"/>
        <end position="270"/>
    </location>
</feature>
<reference evidence="2" key="1">
    <citation type="submission" date="2021-01" db="EMBL/GenBank/DDBJ databases">
        <title>Whole genome shotgun sequence of Planobispora rosea NBRC 15558.</title>
        <authorList>
            <person name="Komaki H."/>
            <person name="Tamura T."/>
        </authorList>
    </citation>
    <scope>NUCLEOTIDE SEQUENCE</scope>
    <source>
        <strain evidence="2">NBRC 15558</strain>
    </source>
</reference>
<evidence type="ECO:0000256" key="1">
    <source>
        <dbReference type="SAM" id="Phobius"/>
    </source>
</evidence>
<name>A0A8J3WHA2_PLARO</name>